<gene>
    <name evidence="1" type="ORF">lpari_01356</name>
</gene>
<dbReference type="EMBL" id="LSOG01000041">
    <property type="protein sequence ID" value="OEH47681.1"/>
    <property type="molecule type" value="Genomic_DNA"/>
</dbReference>
<sequence length="34" mass="3918">MDGFLSEYAKDFAESKWIGFVKICNDLGNLDEVY</sequence>
<organism evidence="1 2">
    <name type="scientific">Legionella parisiensis</name>
    <dbReference type="NCBI Taxonomy" id="45071"/>
    <lineage>
        <taxon>Bacteria</taxon>
        <taxon>Pseudomonadati</taxon>
        <taxon>Pseudomonadota</taxon>
        <taxon>Gammaproteobacteria</taxon>
        <taxon>Legionellales</taxon>
        <taxon>Legionellaceae</taxon>
        <taxon>Legionella</taxon>
    </lineage>
</organism>
<name>A0A1E5JT35_9GAMM</name>
<comment type="caution">
    <text evidence="1">The sequence shown here is derived from an EMBL/GenBank/DDBJ whole genome shotgun (WGS) entry which is preliminary data.</text>
</comment>
<dbReference type="AlphaFoldDB" id="A0A1E5JT35"/>
<reference evidence="1 2" key="1">
    <citation type="submission" date="2016-02" db="EMBL/GenBank/DDBJ databases">
        <title>Secondary metabolites in Legionella.</title>
        <authorList>
            <person name="Tobias N.J."/>
            <person name="Bode H.B."/>
        </authorList>
    </citation>
    <scope>NUCLEOTIDE SEQUENCE [LARGE SCALE GENOMIC DNA]</scope>
    <source>
        <strain evidence="1 2">DSM 19216</strain>
    </source>
</reference>
<dbReference type="Proteomes" id="UP000095229">
    <property type="component" value="Unassembled WGS sequence"/>
</dbReference>
<dbReference type="PATRIC" id="fig|45071.7.peg.1471"/>
<accession>A0A1E5JT35</accession>
<keyword evidence="2" id="KW-1185">Reference proteome</keyword>
<proteinExistence type="predicted"/>
<protein>
    <submittedName>
        <fullName evidence="1">Uncharacterized protein</fullName>
    </submittedName>
</protein>
<evidence type="ECO:0000313" key="2">
    <source>
        <dbReference type="Proteomes" id="UP000095229"/>
    </source>
</evidence>
<evidence type="ECO:0000313" key="1">
    <source>
        <dbReference type="EMBL" id="OEH47681.1"/>
    </source>
</evidence>